<gene>
    <name evidence="12" type="primary">ubiA</name>
    <name evidence="14" type="ORF">HNR48_000584</name>
</gene>
<feature type="transmembrane region" description="Helical" evidence="12">
    <location>
        <begin position="149"/>
        <end position="167"/>
    </location>
</feature>
<dbReference type="FunFam" id="1.10.357.140:FF:000002">
    <property type="entry name" value="4-hydroxybenzoate octaprenyltransferase"/>
    <property type="match status" value="1"/>
</dbReference>
<keyword evidence="15" id="KW-1185">Reference proteome</keyword>
<comment type="similarity">
    <text evidence="3 12">Belongs to the UbiA prenyltransferase family.</text>
</comment>
<protein>
    <recommendedName>
        <fullName evidence="12 13">4-hydroxybenzoate octaprenyltransferase</fullName>
        <ecNumber evidence="12 13">2.5.1.39</ecNumber>
    </recommendedName>
    <alternativeName>
        <fullName evidence="12">4-HB polyprenyltransferase</fullName>
    </alternativeName>
</protein>
<dbReference type="PANTHER" id="PTHR11048:SF28">
    <property type="entry name" value="4-HYDROXYBENZOATE POLYPRENYLTRANSFERASE, MITOCHONDRIAL"/>
    <property type="match status" value="1"/>
</dbReference>
<evidence type="ECO:0000256" key="10">
    <source>
        <dbReference type="ARBA" id="ARBA00022989"/>
    </source>
</evidence>
<dbReference type="HAMAP" id="MF_01635">
    <property type="entry name" value="UbiA"/>
    <property type="match status" value="1"/>
</dbReference>
<keyword evidence="4 12" id="KW-1003">Cell membrane</keyword>
<dbReference type="Gene3D" id="1.10.357.140">
    <property type="entry name" value="UbiA prenyltransferase"/>
    <property type="match status" value="1"/>
</dbReference>
<dbReference type="InParanoid" id="A0A7X0MU66"/>
<dbReference type="InterPro" id="IPR000537">
    <property type="entry name" value="UbiA_prenyltransferase"/>
</dbReference>
<feature type="transmembrane region" description="Helical" evidence="12">
    <location>
        <begin position="216"/>
        <end position="236"/>
    </location>
</feature>
<dbReference type="PROSITE" id="PS00943">
    <property type="entry name" value="UBIA"/>
    <property type="match status" value="1"/>
</dbReference>
<dbReference type="InterPro" id="IPR039653">
    <property type="entry name" value="Prenyltransferase"/>
</dbReference>
<dbReference type="CDD" id="cd13959">
    <property type="entry name" value="PT_UbiA_COQ2"/>
    <property type="match status" value="1"/>
</dbReference>
<evidence type="ECO:0000256" key="3">
    <source>
        <dbReference type="ARBA" id="ARBA00005985"/>
    </source>
</evidence>
<evidence type="ECO:0000256" key="6">
    <source>
        <dbReference type="ARBA" id="ARBA00022679"/>
    </source>
</evidence>
<dbReference type="FunFam" id="1.20.120.1780:FF:000001">
    <property type="entry name" value="4-hydroxybenzoate octaprenyltransferase"/>
    <property type="match status" value="1"/>
</dbReference>
<keyword evidence="8 12" id="KW-0812">Transmembrane</keyword>
<accession>A0A7X0MU66</accession>
<feature type="transmembrane region" description="Helical" evidence="12">
    <location>
        <begin position="242"/>
        <end position="262"/>
    </location>
</feature>
<comment type="function">
    <text evidence="12">Catalyzes the prenylation of para-hydroxybenzoate (PHB) with an all-trans polyprenyl group. Mediates the second step in the final reaction sequence of ubiquinone-8 (UQ-8) biosynthesis, which is the condensation of the polyisoprenoid side chain with PHB, generating the first membrane-bound Q intermediate 3-octaprenyl-4-hydroxybenzoate.</text>
</comment>
<evidence type="ECO:0000256" key="13">
    <source>
        <dbReference type="NCBIfam" id="TIGR01474"/>
    </source>
</evidence>
<evidence type="ECO:0000313" key="14">
    <source>
        <dbReference type="EMBL" id="MBB6520306.1"/>
    </source>
</evidence>
<comment type="caution">
    <text evidence="14">The sequence shown here is derived from an EMBL/GenBank/DDBJ whole genome shotgun (WGS) entry which is preliminary data.</text>
</comment>
<evidence type="ECO:0000256" key="5">
    <source>
        <dbReference type="ARBA" id="ARBA00022519"/>
    </source>
</evidence>
<dbReference type="FunCoup" id="A0A7X0MU66">
    <property type="interactions" value="472"/>
</dbReference>
<dbReference type="Proteomes" id="UP000528457">
    <property type="component" value="Unassembled WGS sequence"/>
</dbReference>
<dbReference type="InterPro" id="IPR030470">
    <property type="entry name" value="UbiA_prenylTrfase_CS"/>
</dbReference>
<feature type="transmembrane region" description="Helical" evidence="12">
    <location>
        <begin position="274"/>
        <end position="293"/>
    </location>
</feature>
<evidence type="ECO:0000313" key="15">
    <source>
        <dbReference type="Proteomes" id="UP000528457"/>
    </source>
</evidence>
<keyword evidence="10 12" id="KW-1133">Transmembrane helix</keyword>
<evidence type="ECO:0000256" key="7">
    <source>
        <dbReference type="ARBA" id="ARBA00022688"/>
    </source>
</evidence>
<dbReference type="InterPro" id="IPR044878">
    <property type="entry name" value="UbiA_sf"/>
</dbReference>
<proteinExistence type="inferred from homology"/>
<organism evidence="14 15">
    <name type="scientific">Pseudoteredinibacter isoporae</name>
    <dbReference type="NCBI Taxonomy" id="570281"/>
    <lineage>
        <taxon>Bacteria</taxon>
        <taxon>Pseudomonadati</taxon>
        <taxon>Pseudomonadota</taxon>
        <taxon>Gammaproteobacteria</taxon>
        <taxon>Cellvibrionales</taxon>
        <taxon>Cellvibrionaceae</taxon>
        <taxon>Pseudoteredinibacter</taxon>
    </lineage>
</organism>
<dbReference type="Pfam" id="PF01040">
    <property type="entry name" value="UbiA"/>
    <property type="match status" value="1"/>
</dbReference>
<feature type="transmembrane region" description="Helical" evidence="12">
    <location>
        <begin position="51"/>
        <end position="75"/>
    </location>
</feature>
<feature type="transmembrane region" description="Helical" evidence="12">
    <location>
        <begin position="122"/>
        <end position="140"/>
    </location>
</feature>
<dbReference type="UniPathway" id="UPA00232"/>
<reference evidence="14 15" key="1">
    <citation type="submission" date="2020-08" db="EMBL/GenBank/DDBJ databases">
        <title>Genomic Encyclopedia of Type Strains, Phase IV (KMG-IV): sequencing the most valuable type-strain genomes for metagenomic binning, comparative biology and taxonomic classification.</title>
        <authorList>
            <person name="Goeker M."/>
        </authorList>
    </citation>
    <scope>NUCLEOTIDE SEQUENCE [LARGE SCALE GENOMIC DNA]</scope>
    <source>
        <strain evidence="14 15">DSM 22368</strain>
    </source>
</reference>
<dbReference type="RefSeq" id="WP_166851649.1">
    <property type="nucleotide sequence ID" value="NZ_JAAONY010000001.1"/>
</dbReference>
<dbReference type="Gene3D" id="1.20.120.1780">
    <property type="entry name" value="UbiA prenyltransferase"/>
    <property type="match status" value="1"/>
</dbReference>
<keyword evidence="5 12" id="KW-0997">Cell inner membrane</keyword>
<dbReference type="NCBIfam" id="TIGR01474">
    <property type="entry name" value="ubiA_proteo"/>
    <property type="match status" value="1"/>
</dbReference>
<evidence type="ECO:0000256" key="8">
    <source>
        <dbReference type="ARBA" id="ARBA00022692"/>
    </source>
</evidence>
<dbReference type="EMBL" id="JACHHT010000001">
    <property type="protein sequence ID" value="MBB6520306.1"/>
    <property type="molecule type" value="Genomic_DNA"/>
</dbReference>
<dbReference type="EC" id="2.5.1.39" evidence="12 13"/>
<evidence type="ECO:0000256" key="12">
    <source>
        <dbReference type="HAMAP-Rule" id="MF_01635"/>
    </source>
</evidence>
<feature type="transmembrane region" description="Helical" evidence="12">
    <location>
        <begin position="173"/>
        <end position="195"/>
    </location>
</feature>
<evidence type="ECO:0000256" key="1">
    <source>
        <dbReference type="ARBA" id="ARBA00001946"/>
    </source>
</evidence>
<name>A0A7X0MU66_9GAMM</name>
<evidence type="ECO:0000256" key="11">
    <source>
        <dbReference type="ARBA" id="ARBA00023136"/>
    </source>
</evidence>
<sequence length="294" mass="32615">MSASATPALSWKQKLEAYAQLMRIDRPIGTLLLLWPTYWALWIANEGMPSWSILIIFTLGVFVMRAAGCVINDYADRNFDGHVERTRHRPLAAGKIPAKHALILFAALGLIAFGLVLLTNTFTVMLSVGGLALAACYPFMKRHTHLPQLVLGAAFSWGIPMAFSASLNELPPTAWLIFTANLLWTVVYDTQYAMVDREDDLKIGIKSTAILFGEQDKMIIACLQGLTLMSLIVVANRFDLGFAFYMSLAVATALFVYQQVLIRGRERQACFKAFLSNNYVGAAIFLGIVFSYLD</sequence>
<evidence type="ECO:0000256" key="2">
    <source>
        <dbReference type="ARBA" id="ARBA00004141"/>
    </source>
</evidence>
<dbReference type="PANTHER" id="PTHR11048">
    <property type="entry name" value="PRENYLTRANSFERASES"/>
    <property type="match status" value="1"/>
</dbReference>
<keyword evidence="11 12" id="KW-0472">Membrane</keyword>
<dbReference type="InterPro" id="IPR006370">
    <property type="entry name" value="HB_polyprenyltransferase-like"/>
</dbReference>
<comment type="pathway">
    <text evidence="12">Cofactor biosynthesis; ubiquinone biosynthesis.</text>
</comment>
<keyword evidence="6 12" id="KW-0808">Transferase</keyword>
<dbReference type="AlphaFoldDB" id="A0A7X0MU66"/>
<dbReference type="GO" id="GO:0005886">
    <property type="term" value="C:plasma membrane"/>
    <property type="evidence" value="ECO:0007669"/>
    <property type="project" value="UniProtKB-SubCell"/>
</dbReference>
<dbReference type="GO" id="GO:0008412">
    <property type="term" value="F:4-hydroxybenzoate polyprenyltransferase activity"/>
    <property type="evidence" value="ECO:0007669"/>
    <property type="project" value="UniProtKB-UniRule"/>
</dbReference>
<keyword evidence="7 12" id="KW-0831">Ubiquinone biosynthesis</keyword>
<comment type="catalytic activity">
    <reaction evidence="12">
        <text>all-trans-octaprenyl diphosphate + 4-hydroxybenzoate = 4-hydroxy-3-(all-trans-octaprenyl)benzoate + diphosphate</text>
        <dbReference type="Rhea" id="RHEA:27782"/>
        <dbReference type="ChEBI" id="CHEBI:1617"/>
        <dbReference type="ChEBI" id="CHEBI:17879"/>
        <dbReference type="ChEBI" id="CHEBI:33019"/>
        <dbReference type="ChEBI" id="CHEBI:57711"/>
        <dbReference type="EC" id="2.5.1.39"/>
    </reaction>
</comment>
<feature type="transmembrane region" description="Helical" evidence="12">
    <location>
        <begin position="28"/>
        <end position="45"/>
    </location>
</feature>
<comment type="cofactor">
    <cofactor evidence="1 12">
        <name>Mg(2+)</name>
        <dbReference type="ChEBI" id="CHEBI:18420"/>
    </cofactor>
</comment>
<comment type="subcellular location">
    <subcellularLocation>
        <location evidence="12">Cell inner membrane</location>
        <topology evidence="12">Multi-pass membrane protein</topology>
    </subcellularLocation>
    <subcellularLocation>
        <location evidence="2">Membrane</location>
        <topology evidence="2">Multi-pass membrane protein</topology>
    </subcellularLocation>
</comment>
<keyword evidence="9 12" id="KW-0460">Magnesium</keyword>
<feature type="transmembrane region" description="Helical" evidence="12">
    <location>
        <begin position="96"/>
        <end position="116"/>
    </location>
</feature>
<dbReference type="GO" id="GO:0006744">
    <property type="term" value="P:ubiquinone biosynthetic process"/>
    <property type="evidence" value="ECO:0007669"/>
    <property type="project" value="UniProtKB-UniRule"/>
</dbReference>
<evidence type="ECO:0000256" key="9">
    <source>
        <dbReference type="ARBA" id="ARBA00022842"/>
    </source>
</evidence>
<evidence type="ECO:0000256" key="4">
    <source>
        <dbReference type="ARBA" id="ARBA00022475"/>
    </source>
</evidence>